<dbReference type="PROSITE" id="PS50930">
    <property type="entry name" value="HTH_LYTTR"/>
    <property type="match status" value="1"/>
</dbReference>
<accession>A0ABT1EFU8</accession>
<feature type="modified residue" description="4-aspartylphosphate" evidence="3">
    <location>
        <position position="60"/>
    </location>
</feature>
<keyword evidence="3" id="KW-0597">Phosphoprotein</keyword>
<dbReference type="SMART" id="SM00850">
    <property type="entry name" value="LytTR"/>
    <property type="match status" value="1"/>
</dbReference>
<dbReference type="RefSeq" id="WP_262068278.1">
    <property type="nucleotide sequence ID" value="NZ_JAMXOC010000003.1"/>
</dbReference>
<keyword evidence="7" id="KW-1185">Reference proteome</keyword>
<dbReference type="PANTHER" id="PTHR37299:SF1">
    <property type="entry name" value="STAGE 0 SPORULATION PROTEIN A HOMOLOG"/>
    <property type="match status" value="1"/>
</dbReference>
<dbReference type="InterPro" id="IPR011006">
    <property type="entry name" value="CheY-like_superfamily"/>
</dbReference>
<dbReference type="InterPro" id="IPR001789">
    <property type="entry name" value="Sig_transdc_resp-reg_receiver"/>
</dbReference>
<evidence type="ECO:0000313" key="7">
    <source>
        <dbReference type="Proteomes" id="UP001523565"/>
    </source>
</evidence>
<evidence type="ECO:0000256" key="1">
    <source>
        <dbReference type="ARBA" id="ARBA00018672"/>
    </source>
</evidence>
<dbReference type="SUPFAM" id="SSF52172">
    <property type="entry name" value="CheY-like"/>
    <property type="match status" value="1"/>
</dbReference>
<evidence type="ECO:0000313" key="6">
    <source>
        <dbReference type="EMBL" id="MCP1109369.1"/>
    </source>
</evidence>
<dbReference type="PROSITE" id="PS50110">
    <property type="entry name" value="RESPONSE_REGULATORY"/>
    <property type="match status" value="1"/>
</dbReference>
<dbReference type="Proteomes" id="UP001523565">
    <property type="component" value="Unassembled WGS sequence"/>
</dbReference>
<dbReference type="PANTHER" id="PTHR37299">
    <property type="entry name" value="TRANSCRIPTIONAL REGULATOR-RELATED"/>
    <property type="match status" value="1"/>
</dbReference>
<evidence type="ECO:0000259" key="4">
    <source>
        <dbReference type="PROSITE" id="PS50110"/>
    </source>
</evidence>
<dbReference type="InterPro" id="IPR046947">
    <property type="entry name" value="LytR-like"/>
</dbReference>
<organism evidence="6 7">
    <name type="scientific">Ohessyouella blattaphilus</name>
    <dbReference type="NCBI Taxonomy" id="2949333"/>
    <lineage>
        <taxon>Bacteria</taxon>
        <taxon>Bacillati</taxon>
        <taxon>Bacillota</taxon>
        <taxon>Clostridia</taxon>
        <taxon>Lachnospirales</taxon>
        <taxon>Lachnospiraceae</taxon>
        <taxon>Ohessyouella</taxon>
    </lineage>
</organism>
<sequence length="244" mass="28048">MIRIGICDNNKEHFKKLTDFLNKISEEEGYQLSIKEYKSGDALLFAWEDAYAREELLCLDTELANPDGIEIAKKIREMGAEQEIIFFSADKDRAIEAFDVDAFHYIIKFTTPESRVQDIFTKAFAKIESLTSEVLTVSCAGDSRNIPIDQIKYFQVDLRIITVYYGDSEQFEFYSTIGKIENALNSRGFIRIHRGILVNKYQIKRAVTGEITLLDGTVLPVGRNYQKQVKEELEGEQKWTRGKS</sequence>
<feature type="domain" description="HTH LytTR-type" evidence="5">
    <location>
        <begin position="146"/>
        <end position="235"/>
    </location>
</feature>
<protein>
    <recommendedName>
        <fullName evidence="1">Stage 0 sporulation protein A homolog</fullName>
    </recommendedName>
</protein>
<evidence type="ECO:0000259" key="5">
    <source>
        <dbReference type="PROSITE" id="PS50930"/>
    </source>
</evidence>
<gene>
    <name evidence="6" type="ORF">NK118_03785</name>
</gene>
<proteinExistence type="predicted"/>
<feature type="domain" description="Response regulatory" evidence="4">
    <location>
        <begin position="3"/>
        <end position="123"/>
    </location>
</feature>
<dbReference type="Gene3D" id="3.40.50.2300">
    <property type="match status" value="1"/>
</dbReference>
<name>A0ABT1EFU8_9FIRM</name>
<comment type="caution">
    <text evidence="6">The sequence shown here is derived from an EMBL/GenBank/DDBJ whole genome shotgun (WGS) entry which is preliminary data.</text>
</comment>
<comment type="function">
    <text evidence="2">May play the central regulatory role in sporulation. It may be an element of the effector pathway responsible for the activation of sporulation genes in response to nutritional stress. Spo0A may act in concert with spo0H (a sigma factor) to control the expression of some genes that are critical to the sporulation process.</text>
</comment>
<evidence type="ECO:0000256" key="2">
    <source>
        <dbReference type="ARBA" id="ARBA00024867"/>
    </source>
</evidence>
<dbReference type="Pfam" id="PF00072">
    <property type="entry name" value="Response_reg"/>
    <property type="match status" value="1"/>
</dbReference>
<dbReference type="InterPro" id="IPR007492">
    <property type="entry name" value="LytTR_DNA-bd_dom"/>
</dbReference>
<reference evidence="6 7" key="1">
    <citation type="journal article" date="2022" name="Genome Biol. Evol.">
        <title>Host diet, physiology and behaviors set the stage for Lachnospiraceae cladogenesis.</title>
        <authorList>
            <person name="Vera-Ponce De Leon A."/>
            <person name="Schneider M."/>
            <person name="Jahnes B.C."/>
            <person name="Sadowski V."/>
            <person name="Camuy-Velez L.A."/>
            <person name="Duan J."/>
            <person name="Sabree Z.L."/>
        </authorList>
    </citation>
    <scope>NUCLEOTIDE SEQUENCE [LARGE SCALE GENOMIC DNA]</scope>
    <source>
        <strain evidence="6 7">PAL227</strain>
    </source>
</reference>
<evidence type="ECO:0000256" key="3">
    <source>
        <dbReference type="PROSITE-ProRule" id="PRU00169"/>
    </source>
</evidence>
<dbReference type="GO" id="GO:0003677">
    <property type="term" value="F:DNA binding"/>
    <property type="evidence" value="ECO:0007669"/>
    <property type="project" value="UniProtKB-KW"/>
</dbReference>
<dbReference type="EMBL" id="JAMZFV010000003">
    <property type="protein sequence ID" value="MCP1109369.1"/>
    <property type="molecule type" value="Genomic_DNA"/>
</dbReference>
<dbReference type="Gene3D" id="2.40.50.1020">
    <property type="entry name" value="LytTr DNA-binding domain"/>
    <property type="match status" value="1"/>
</dbReference>
<dbReference type="Pfam" id="PF04397">
    <property type="entry name" value="LytTR"/>
    <property type="match status" value="1"/>
</dbReference>
<keyword evidence="6" id="KW-0238">DNA-binding</keyword>